<dbReference type="InterPro" id="IPR008147">
    <property type="entry name" value="Gln_synt_N"/>
</dbReference>
<evidence type="ECO:0000259" key="4">
    <source>
        <dbReference type="PROSITE" id="PS51987"/>
    </source>
</evidence>
<dbReference type="InterPro" id="IPR027303">
    <property type="entry name" value="Gln_synth_gly_rich_site"/>
</dbReference>
<accession>A0A5C7GFD1</accession>
<sequence>MPTLRFHAIKESLAHKPIIIEESKKRSEIFGENVFNENTMRQYLTKDAFVGVMNAVQHGTKINRNIADQVSASMKDWALSKGVTHYTHWFQPLTGTTAEKHDAFFETVSGGMAIEKFDGGQLVQQEPDASSFPSGGIRNTFEARGYTAWDPTSPAFIYGSTLCIPTIFVAYTGEALDYKTPLLRALHAVDDAATAVCRYFDKNVKKVSSSLGWEQEYFLVDKMLAASRPDIILTGRTLLGHSSAKGQQLDDHYFGAIPNRALNFMRDLEHECMLLGIPAKTRHNEVAPNQFELAPIYEEANLAVDHNSLLMDVIGRVASRHNFKVLLHEKPFAGINGSGKHNNWSLSTDTGVNLLAPGKTPMSSLQFLTFFINTIKAVHTHEELLRASVATASNDHRLGANEAPPAIISVFIGEQLTKVLEELEGVTKGKLSPQEKTELKLNVVGKIPDVLLDNTDRNRTSPFAFTGNKFEFRAVGSTANSGNPMTILNTIVAKQLKDFKVEVDKLIDEKGLKKDEAVFNILREYIKSCKPILFDGNGYGEVWEKEAKKRGLSNNKSTPEALKAKISKQTIDLFEEMNVMSKIEVEARYEIEIEAYIKHIQIEGRVLGDIARNHIVPTAVKYQNILVENVKGLKEIFDEDFKSISKEQISLIEEISNHIKGINTNVTKLIDERKKANKIEDIEKRASAYCDQVKPLFDDIRYHCDKLELMVDDEIWPLTKYRELLFTR</sequence>
<evidence type="ECO:0000256" key="1">
    <source>
        <dbReference type="PROSITE-ProRule" id="PRU01330"/>
    </source>
</evidence>
<dbReference type="SMART" id="SM01230">
    <property type="entry name" value="Gln-synt_C"/>
    <property type="match status" value="1"/>
</dbReference>
<dbReference type="EMBL" id="VRKQ01000018">
    <property type="protein sequence ID" value="TXG35180.1"/>
    <property type="molecule type" value="Genomic_DNA"/>
</dbReference>
<evidence type="ECO:0000313" key="6">
    <source>
        <dbReference type="Proteomes" id="UP000321080"/>
    </source>
</evidence>
<dbReference type="InterPro" id="IPR022147">
    <property type="entry name" value="GSIII_N"/>
</dbReference>
<gene>
    <name evidence="5" type="ORF">FUA22_15615</name>
</gene>
<dbReference type="PROSITE" id="PS51986">
    <property type="entry name" value="GS_BETA_GRASP"/>
    <property type="match status" value="1"/>
</dbReference>
<dbReference type="GO" id="GO:0004356">
    <property type="term" value="F:glutamine synthetase activity"/>
    <property type="evidence" value="ECO:0007669"/>
    <property type="project" value="InterPro"/>
</dbReference>
<dbReference type="Pfam" id="PF12437">
    <property type="entry name" value="GSIII_N"/>
    <property type="match status" value="1"/>
</dbReference>
<dbReference type="GO" id="GO:0006542">
    <property type="term" value="P:glutamine biosynthetic process"/>
    <property type="evidence" value="ECO:0007669"/>
    <property type="project" value="InterPro"/>
</dbReference>
<name>A0A5C7GFD1_9FLAO</name>
<dbReference type="InterPro" id="IPR008146">
    <property type="entry name" value="Gln_synth_cat_dom"/>
</dbReference>
<proteinExistence type="inferred from homology"/>
<organism evidence="5 6">
    <name type="scientific">Seonamhaeicola maritimus</name>
    <dbReference type="NCBI Taxonomy" id="2591822"/>
    <lineage>
        <taxon>Bacteria</taxon>
        <taxon>Pseudomonadati</taxon>
        <taxon>Bacteroidota</taxon>
        <taxon>Flavobacteriia</taxon>
        <taxon>Flavobacteriales</taxon>
        <taxon>Flavobacteriaceae</taxon>
    </lineage>
</organism>
<dbReference type="InterPro" id="IPR052725">
    <property type="entry name" value="GS_Type-3"/>
</dbReference>
<dbReference type="SUPFAM" id="SSF55931">
    <property type="entry name" value="Glutamine synthetase/guanido kinase"/>
    <property type="match status" value="1"/>
</dbReference>
<feature type="domain" description="GS catalytic" evidence="4">
    <location>
        <begin position="178"/>
        <end position="615"/>
    </location>
</feature>
<dbReference type="Pfam" id="PF18318">
    <property type="entry name" value="Gln-synt_C-ter"/>
    <property type="match status" value="1"/>
</dbReference>
<dbReference type="RefSeq" id="WP_147769523.1">
    <property type="nucleotide sequence ID" value="NZ_VRKQ01000018.1"/>
</dbReference>
<dbReference type="PANTHER" id="PTHR42974:SF1">
    <property type="entry name" value="TYPE-3 GLUTAMINE SYNTHETASE"/>
    <property type="match status" value="1"/>
</dbReference>
<dbReference type="AlphaFoldDB" id="A0A5C7GFD1"/>
<dbReference type="Gene3D" id="1.20.120.1560">
    <property type="match status" value="1"/>
</dbReference>
<reference evidence="5 6" key="1">
    <citation type="submission" date="2019-08" db="EMBL/GenBank/DDBJ databases">
        <title>Seonamhaeicola sediminis sp. nov., isolated from marine sediment.</title>
        <authorList>
            <person name="Cao W.R."/>
        </authorList>
    </citation>
    <scope>NUCLEOTIDE SEQUENCE [LARGE SCALE GENOMIC DNA]</scope>
    <source>
        <strain evidence="5 6">1505</strain>
    </source>
</reference>
<feature type="domain" description="GS beta-grasp" evidence="3">
    <location>
        <begin position="84"/>
        <end position="173"/>
    </location>
</feature>
<comment type="similarity">
    <text evidence="1 2">Belongs to the glutamine synthetase family.</text>
</comment>
<evidence type="ECO:0000256" key="2">
    <source>
        <dbReference type="RuleBase" id="RU000384"/>
    </source>
</evidence>
<dbReference type="PROSITE" id="PS51987">
    <property type="entry name" value="GS_CATALYTIC"/>
    <property type="match status" value="1"/>
</dbReference>
<evidence type="ECO:0000313" key="5">
    <source>
        <dbReference type="EMBL" id="TXG35180.1"/>
    </source>
</evidence>
<dbReference type="Gene3D" id="3.30.590.10">
    <property type="entry name" value="Glutamine synthetase/guanido kinase, catalytic domain"/>
    <property type="match status" value="1"/>
</dbReference>
<dbReference type="PROSITE" id="PS00181">
    <property type="entry name" value="GLNA_ATP"/>
    <property type="match status" value="1"/>
</dbReference>
<protein>
    <submittedName>
        <fullName evidence="5">Glutamine synthetase type III</fullName>
    </submittedName>
</protein>
<comment type="caution">
    <text evidence="5">The sequence shown here is derived from an EMBL/GenBank/DDBJ whole genome shotgun (WGS) entry which is preliminary data.</text>
</comment>
<dbReference type="Proteomes" id="UP000321080">
    <property type="component" value="Unassembled WGS sequence"/>
</dbReference>
<keyword evidence="6" id="KW-1185">Reference proteome</keyword>
<evidence type="ECO:0000259" key="3">
    <source>
        <dbReference type="PROSITE" id="PS51986"/>
    </source>
</evidence>
<dbReference type="PANTHER" id="PTHR42974">
    <property type="entry name" value="GLUTAMINE SYNTHETASE"/>
    <property type="match status" value="1"/>
</dbReference>
<dbReference type="InterPro" id="IPR014746">
    <property type="entry name" value="Gln_synth/guanido_kin_cat_dom"/>
</dbReference>
<dbReference type="InterPro" id="IPR040577">
    <property type="entry name" value="Gln-synt_C"/>
</dbReference>
<dbReference type="OrthoDB" id="9807095at2"/>
<dbReference type="Pfam" id="PF00120">
    <property type="entry name" value="Gln-synt_C"/>
    <property type="match status" value="1"/>
</dbReference>